<comment type="similarity">
    <text evidence="6">Belongs to the purine/pyrimidine phosphoribosyltransferase family. PyrE subfamily.</text>
</comment>
<dbReference type="InterPro" id="IPR004467">
    <property type="entry name" value="Or_phspho_trans_dom"/>
</dbReference>
<dbReference type="HAMAP" id="MF_01208">
    <property type="entry name" value="PyrE"/>
    <property type="match status" value="1"/>
</dbReference>
<organism evidence="8">
    <name type="scientific">Fervidicoccus fontis</name>
    <dbReference type="NCBI Taxonomy" id="683846"/>
    <lineage>
        <taxon>Archaea</taxon>
        <taxon>Thermoproteota</taxon>
        <taxon>Thermoprotei</taxon>
        <taxon>Fervidicoccales</taxon>
        <taxon>Fervidicoccaceae</taxon>
        <taxon>Fervidicoccus</taxon>
    </lineage>
</organism>
<dbReference type="NCBIfam" id="TIGR00336">
    <property type="entry name" value="pyrE"/>
    <property type="match status" value="1"/>
</dbReference>
<dbReference type="PANTHER" id="PTHR19278">
    <property type="entry name" value="OROTATE PHOSPHORIBOSYLTRANSFERASE"/>
    <property type="match status" value="1"/>
</dbReference>
<dbReference type="Pfam" id="PF00156">
    <property type="entry name" value="Pribosyltran"/>
    <property type="match status" value="1"/>
</dbReference>
<dbReference type="InterPro" id="IPR029057">
    <property type="entry name" value="PRTase-like"/>
</dbReference>
<dbReference type="EC" id="2.4.2.10" evidence="2 6"/>
<evidence type="ECO:0000259" key="7">
    <source>
        <dbReference type="Pfam" id="PF00156"/>
    </source>
</evidence>
<evidence type="ECO:0000313" key="8">
    <source>
        <dbReference type="EMBL" id="HHQ79902.1"/>
    </source>
</evidence>
<feature type="binding site" evidence="6">
    <location>
        <position position="88"/>
    </location>
    <ligand>
        <name>5-phospho-alpha-D-ribose 1-diphosphate</name>
        <dbReference type="ChEBI" id="CHEBI:58017"/>
        <note>ligand shared between dimeric partners</note>
    </ligand>
</feature>
<keyword evidence="3 6" id="KW-0328">Glycosyltransferase</keyword>
<dbReference type="GO" id="GO:0019856">
    <property type="term" value="P:pyrimidine nucleobase biosynthetic process"/>
    <property type="evidence" value="ECO:0007669"/>
    <property type="project" value="TreeGrafter"/>
</dbReference>
<evidence type="ECO:0000256" key="4">
    <source>
        <dbReference type="ARBA" id="ARBA00022679"/>
    </source>
</evidence>
<comment type="function">
    <text evidence="6">Catalyzes the transfer of a ribosyl phosphate group from 5-phosphoribose 1-diphosphate to orotate, leading to the formation of orotidine monophosphate (OMP).</text>
</comment>
<keyword evidence="5 6" id="KW-0665">Pyrimidine biosynthesis</keyword>
<evidence type="ECO:0000256" key="1">
    <source>
        <dbReference type="ARBA" id="ARBA00004889"/>
    </source>
</evidence>
<dbReference type="Gene3D" id="3.40.50.2020">
    <property type="match status" value="1"/>
</dbReference>
<comment type="caution">
    <text evidence="8">The sequence shown here is derived from an EMBL/GenBank/DDBJ whole genome shotgun (WGS) entry which is preliminary data.</text>
</comment>
<comment type="subunit">
    <text evidence="6">Homodimer.</text>
</comment>
<dbReference type="GO" id="GO:0000287">
    <property type="term" value="F:magnesium ion binding"/>
    <property type="evidence" value="ECO:0007669"/>
    <property type="project" value="UniProtKB-UniRule"/>
</dbReference>
<protein>
    <recommendedName>
        <fullName evidence="2 6">Orotate phosphoribosyltransferase</fullName>
        <shortName evidence="6">OPRT</shortName>
        <shortName evidence="6">OPRTase</shortName>
        <ecNumber evidence="2 6">2.4.2.10</ecNumber>
    </recommendedName>
</protein>
<comment type="caution">
    <text evidence="6">Lacks conserved residue(s) required for the propagation of feature annotation.</text>
</comment>
<feature type="binding site" evidence="6">
    <location>
        <position position="118"/>
    </location>
    <ligand>
        <name>orotate</name>
        <dbReference type="ChEBI" id="CHEBI:30839"/>
    </ligand>
</feature>
<feature type="binding site" description="in other chain" evidence="6">
    <location>
        <begin position="114"/>
        <end position="122"/>
    </location>
    <ligand>
        <name>5-phospho-alpha-D-ribose 1-diphosphate</name>
        <dbReference type="ChEBI" id="CHEBI:58017"/>
        <note>ligand shared between dimeric partners</note>
    </ligand>
</feature>
<feature type="domain" description="Phosphoribosyltransferase" evidence="7">
    <location>
        <begin position="38"/>
        <end position="153"/>
    </location>
</feature>
<comment type="pathway">
    <text evidence="1 6">Pyrimidine metabolism; UMP biosynthesis via de novo pathway; UMP from orotate: step 1/2.</text>
</comment>
<gene>
    <name evidence="6" type="primary">pyrE</name>
    <name evidence="8" type="ORF">ENM78_00330</name>
</gene>
<accession>A0A7J3ZJ57</accession>
<keyword evidence="6" id="KW-0460">Magnesium</keyword>
<evidence type="ECO:0000256" key="6">
    <source>
        <dbReference type="HAMAP-Rule" id="MF_01208"/>
    </source>
</evidence>
<feature type="binding site" evidence="6">
    <location>
        <position position="92"/>
    </location>
    <ligand>
        <name>5-phospho-alpha-D-ribose 1-diphosphate</name>
        <dbReference type="ChEBI" id="CHEBI:58017"/>
        <note>ligand shared between dimeric partners</note>
    </ligand>
</feature>
<dbReference type="GO" id="GO:0044205">
    <property type="term" value="P:'de novo' UMP biosynthetic process"/>
    <property type="evidence" value="ECO:0007669"/>
    <property type="project" value="UniProtKB-UniRule"/>
</dbReference>
<dbReference type="InterPro" id="IPR023031">
    <property type="entry name" value="OPRT"/>
</dbReference>
<proteinExistence type="inferred from homology"/>
<feature type="binding site" evidence="6">
    <location>
        <position position="146"/>
    </location>
    <ligand>
        <name>orotate</name>
        <dbReference type="ChEBI" id="CHEBI:30839"/>
    </ligand>
</feature>
<dbReference type="PANTHER" id="PTHR19278:SF9">
    <property type="entry name" value="URIDINE 5'-MONOPHOSPHATE SYNTHASE"/>
    <property type="match status" value="1"/>
</dbReference>
<reference evidence="8" key="1">
    <citation type="journal article" date="2020" name="mSystems">
        <title>Genome- and Community-Level Interaction Insights into Carbon Utilization and Element Cycling Functions of Hydrothermarchaeota in Hydrothermal Sediment.</title>
        <authorList>
            <person name="Zhou Z."/>
            <person name="Liu Y."/>
            <person name="Xu W."/>
            <person name="Pan J."/>
            <person name="Luo Z.H."/>
            <person name="Li M."/>
        </authorList>
    </citation>
    <scope>NUCLEOTIDE SEQUENCE [LARGE SCALE GENOMIC DNA]</scope>
    <source>
        <strain evidence="8">SpSt-1116</strain>
    </source>
</reference>
<comment type="catalytic activity">
    <reaction evidence="6">
        <text>orotidine 5'-phosphate + diphosphate = orotate + 5-phospho-alpha-D-ribose 1-diphosphate</text>
        <dbReference type="Rhea" id="RHEA:10380"/>
        <dbReference type="ChEBI" id="CHEBI:30839"/>
        <dbReference type="ChEBI" id="CHEBI:33019"/>
        <dbReference type="ChEBI" id="CHEBI:57538"/>
        <dbReference type="ChEBI" id="CHEBI:58017"/>
        <dbReference type="EC" id="2.4.2.10"/>
    </reaction>
</comment>
<dbReference type="InterPro" id="IPR000836">
    <property type="entry name" value="PRTase_dom"/>
</dbReference>
<evidence type="ECO:0000256" key="3">
    <source>
        <dbReference type="ARBA" id="ARBA00022676"/>
    </source>
</evidence>
<dbReference type="UniPathway" id="UPA00070">
    <property type="reaction ID" value="UER00119"/>
</dbReference>
<keyword evidence="4 6" id="KW-0808">Transferase</keyword>
<dbReference type="AlphaFoldDB" id="A0A7J3ZJ57"/>
<dbReference type="EMBL" id="DRZC01000005">
    <property type="protein sequence ID" value="HHQ79902.1"/>
    <property type="molecule type" value="Genomic_DNA"/>
</dbReference>
<dbReference type="CDD" id="cd06223">
    <property type="entry name" value="PRTases_typeI"/>
    <property type="match status" value="1"/>
</dbReference>
<sequence length="175" mass="19309">MVDLAKMLLEEGIVEFGEFVLSSGRKSSYYIDMRKCLANPALYQTIVEEYARILENIYFDVIAGVATGGLVWASMVSFKLRVPMVYVRTEKKEYGKKSVIEGTVRPSSVVVVVDDVATTGTSIESAVIALRERGAIVRDAVVAVDREEGAGERLDRIGVTLHSILRAKQILHEAK</sequence>
<dbReference type="GO" id="GO:0004588">
    <property type="term" value="F:orotate phosphoribosyltransferase activity"/>
    <property type="evidence" value="ECO:0007669"/>
    <property type="project" value="UniProtKB-UniRule"/>
</dbReference>
<dbReference type="SUPFAM" id="SSF53271">
    <property type="entry name" value="PRTase-like"/>
    <property type="match status" value="1"/>
</dbReference>
<comment type="cofactor">
    <cofactor evidence="6">
        <name>Mg(2+)</name>
        <dbReference type="ChEBI" id="CHEBI:18420"/>
    </cofactor>
</comment>
<evidence type="ECO:0000256" key="5">
    <source>
        <dbReference type="ARBA" id="ARBA00022975"/>
    </source>
</evidence>
<evidence type="ECO:0000256" key="2">
    <source>
        <dbReference type="ARBA" id="ARBA00011971"/>
    </source>
</evidence>
<name>A0A7J3ZJ57_9CREN</name>